<keyword evidence="5" id="KW-1015">Disulfide bond</keyword>
<feature type="disulfide bond" evidence="5">
    <location>
        <begin position="347"/>
        <end position="361"/>
    </location>
</feature>
<dbReference type="GO" id="GO:0008467">
    <property type="term" value="F:[heparan sulfate]-glucosamine 3-sulfotransferase activity"/>
    <property type="evidence" value="ECO:0007669"/>
    <property type="project" value="TreeGrafter"/>
</dbReference>
<keyword evidence="1" id="KW-0808">Transferase</keyword>
<evidence type="ECO:0000256" key="3">
    <source>
        <dbReference type="PIRSR" id="PIRSR637359-1"/>
    </source>
</evidence>
<feature type="transmembrane region" description="Helical" evidence="6">
    <location>
        <begin position="57"/>
        <end position="76"/>
    </location>
</feature>
<dbReference type="FunFam" id="3.40.50.300:FF:002997">
    <property type="entry name" value="Sulfotransferase"/>
    <property type="match status" value="1"/>
</dbReference>
<evidence type="ECO:0000256" key="4">
    <source>
        <dbReference type="PIRSR" id="PIRSR637359-2"/>
    </source>
</evidence>
<dbReference type="PANTHER" id="PTHR10605:SF72">
    <property type="entry name" value="HEPARAN SULFATE 3-O SULFOTRANSFERASE-B, ISOFORM A"/>
    <property type="match status" value="1"/>
</dbReference>
<sequence length="402" mass="47167">FRLRTTTLRRNTCSEKKTGYIWRRPVGKIINLKRYAICANQPKCYYRMAVCLDGKKVCICLPLTGLLLCCLYSILLREPKTRFASRDFKGGDDLFEVNSYVNNSMSLEYDDPARRLSSSAIGKNTEQWNERVSKGRSKHIEQKRLPNAIIIGVKKGGTRALLEFLKIHPKIKACPWEVHFFDTDKNYELGLDWYREQMPESYKGDITVEKTPAYFVRDKVPQRVYKMSKSVKLIAIVRNPVERAISDYVQVTHRRHGVLPPFERYVTNDKTGKVLRTSIGLIRIGVYVKHLRNWLKYFPISQLHFVNGDDLITNPAKELQAVEKFLNIEPFIKKENFYINQTKRFPCISRSFKLKKENSGCLSESKGRPHPSIRSDIRKLLEDYFRPYNEEFYKEVGRDFHW</sequence>
<dbReference type="Pfam" id="PF00685">
    <property type="entry name" value="Sulfotransfer_1"/>
    <property type="match status" value="1"/>
</dbReference>
<dbReference type="InterPro" id="IPR027417">
    <property type="entry name" value="P-loop_NTPase"/>
</dbReference>
<evidence type="ECO:0000313" key="8">
    <source>
        <dbReference type="EMBL" id="RMX50720.1"/>
    </source>
</evidence>
<feature type="binding site" evidence="4">
    <location>
        <begin position="155"/>
        <end position="159"/>
    </location>
    <ligand>
        <name>3'-phosphoadenylyl sulfate</name>
        <dbReference type="ChEBI" id="CHEBI:58339"/>
    </ligand>
</feature>
<proteinExistence type="predicted"/>
<evidence type="ECO:0000256" key="5">
    <source>
        <dbReference type="PIRSR" id="PIRSR637359-3"/>
    </source>
</evidence>
<feature type="binding site" evidence="4">
    <location>
        <position position="246"/>
    </location>
    <ligand>
        <name>3'-phosphoadenylyl sulfate</name>
        <dbReference type="ChEBI" id="CHEBI:58339"/>
    </ligand>
</feature>
<keyword evidence="6" id="KW-0812">Transmembrane</keyword>
<evidence type="ECO:0000313" key="9">
    <source>
        <dbReference type="Proteomes" id="UP000275408"/>
    </source>
</evidence>
<keyword evidence="6" id="KW-1133">Transmembrane helix</keyword>
<comment type="caution">
    <text evidence="8">The sequence shown here is derived from an EMBL/GenBank/DDBJ whole genome shotgun (WGS) entry which is preliminary data.</text>
</comment>
<dbReference type="InterPro" id="IPR000863">
    <property type="entry name" value="Sulfotransferase_dom"/>
</dbReference>
<organism evidence="8 9">
    <name type="scientific">Pocillopora damicornis</name>
    <name type="common">Cauliflower coral</name>
    <name type="synonym">Millepora damicornis</name>
    <dbReference type="NCBI Taxonomy" id="46731"/>
    <lineage>
        <taxon>Eukaryota</taxon>
        <taxon>Metazoa</taxon>
        <taxon>Cnidaria</taxon>
        <taxon>Anthozoa</taxon>
        <taxon>Hexacorallia</taxon>
        <taxon>Scleractinia</taxon>
        <taxon>Astrocoeniina</taxon>
        <taxon>Pocilloporidae</taxon>
        <taxon>Pocillopora</taxon>
    </lineage>
</organism>
<feature type="non-terminal residue" evidence="8">
    <location>
        <position position="1"/>
    </location>
</feature>
<dbReference type="STRING" id="46731.A0A3M6UAP0"/>
<feature type="active site" description="For sulfotransferase activity" evidence="3">
    <location>
        <position position="155"/>
    </location>
</feature>
<evidence type="ECO:0000256" key="2">
    <source>
        <dbReference type="ARBA" id="ARBA00023180"/>
    </source>
</evidence>
<dbReference type="SUPFAM" id="SSF52540">
    <property type="entry name" value="P-loop containing nucleoside triphosphate hydrolases"/>
    <property type="match status" value="1"/>
</dbReference>
<feature type="non-terminal residue" evidence="8">
    <location>
        <position position="402"/>
    </location>
</feature>
<feature type="domain" description="Sulfotransferase" evidence="7">
    <location>
        <begin position="147"/>
        <end position="386"/>
    </location>
</feature>
<name>A0A3M6UAP0_POCDA</name>
<evidence type="ECO:0000256" key="6">
    <source>
        <dbReference type="SAM" id="Phobius"/>
    </source>
</evidence>
<dbReference type="InterPro" id="IPR037359">
    <property type="entry name" value="NST/OST"/>
</dbReference>
<feature type="binding site" evidence="4">
    <location>
        <begin position="366"/>
        <end position="370"/>
    </location>
    <ligand>
        <name>3'-phosphoadenylyl sulfate</name>
        <dbReference type="ChEBI" id="CHEBI:58339"/>
    </ligand>
</feature>
<reference evidence="8 9" key="1">
    <citation type="journal article" date="2018" name="Sci. Rep.">
        <title>Comparative analysis of the Pocillopora damicornis genome highlights role of immune system in coral evolution.</title>
        <authorList>
            <person name="Cunning R."/>
            <person name="Bay R.A."/>
            <person name="Gillette P."/>
            <person name="Baker A.C."/>
            <person name="Traylor-Knowles N."/>
        </authorList>
    </citation>
    <scope>NUCLEOTIDE SEQUENCE [LARGE SCALE GENOMIC DNA]</scope>
    <source>
        <strain evidence="8">RSMAS</strain>
        <tissue evidence="8">Whole animal</tissue>
    </source>
</reference>
<feature type="binding site" evidence="4">
    <location>
        <position position="238"/>
    </location>
    <ligand>
        <name>3'-phosphoadenylyl sulfate</name>
        <dbReference type="ChEBI" id="CHEBI:58339"/>
    </ligand>
</feature>
<keyword evidence="2" id="KW-0325">Glycoprotein</keyword>
<keyword evidence="9" id="KW-1185">Reference proteome</keyword>
<dbReference type="AlphaFoldDB" id="A0A3M6UAP0"/>
<evidence type="ECO:0000259" key="7">
    <source>
        <dbReference type="Pfam" id="PF00685"/>
    </source>
</evidence>
<dbReference type="EMBL" id="RCHS01001908">
    <property type="protein sequence ID" value="RMX50720.1"/>
    <property type="molecule type" value="Genomic_DNA"/>
</dbReference>
<dbReference type="PANTHER" id="PTHR10605">
    <property type="entry name" value="HEPARAN SULFATE SULFOTRANSFERASE"/>
    <property type="match status" value="1"/>
</dbReference>
<evidence type="ECO:0000256" key="1">
    <source>
        <dbReference type="ARBA" id="ARBA00022679"/>
    </source>
</evidence>
<accession>A0A3M6UAP0</accession>
<dbReference type="OrthoDB" id="411451at2759"/>
<dbReference type="Gene3D" id="3.40.50.300">
    <property type="entry name" value="P-loop containing nucleotide triphosphate hydrolases"/>
    <property type="match status" value="1"/>
</dbReference>
<gene>
    <name evidence="8" type="ORF">pdam_00013206</name>
</gene>
<protein>
    <recommendedName>
        <fullName evidence="7">Sulfotransferase domain-containing protein</fullName>
    </recommendedName>
</protein>
<keyword evidence="6" id="KW-0472">Membrane</keyword>
<dbReference type="Proteomes" id="UP000275408">
    <property type="component" value="Unassembled WGS sequence"/>
</dbReference>